<reference evidence="1" key="1">
    <citation type="submission" date="2022-11" db="EMBL/GenBank/DDBJ databases">
        <authorList>
            <person name="Kikuchi T."/>
        </authorList>
    </citation>
    <scope>NUCLEOTIDE SEQUENCE</scope>
    <source>
        <strain evidence="1">PS1010</strain>
    </source>
</reference>
<evidence type="ECO:0000313" key="1">
    <source>
        <dbReference type="EMBL" id="CAI5452419.1"/>
    </source>
</evidence>
<accession>A0A9P1IWP5</accession>
<sequence length="458" mass="54178">MIENSSFDYELRKSDRSRLYKPHRRQKRFMRSSDKQKSLIKIFHSLENECDNDFQNCVIYSLNKNKRWKLLENIGSDLLKDFQDINNGSEIIIIERVFDGLCGSEWTKSIHAFQDHLTYSRVKKIHLSSPQYISENRGSRGTKVVNITASPEIISYNIFETPKNYGKLYENEMAETWCTGELNYPEKIKWKFNTKNALREFHSTNMNFSNDFEYQLQKAGTSSMFQGTKKPHRRMKQFIKNYGNTTGLIKLVHNEDVYQKTRDDFEPFVVYSLNRKNRWKLSTEMSPKTLENLQENNVIVVVIERQFSGIYGAMCASYVHTYLNHINMSKVKSIYQLNPEFSVKSSRGKGRKMAEVEGFPDVSYNIVTLPDNYEKLYANKVQSTCTHQHQSRKYYKLFKDEVRDIMENGDYNNIEHENFEDDSENTYGLQEKFYNLMEYVVSKPARKNLRKYYGFIIV</sequence>
<name>A0A9P1IWP5_9PELO</name>
<gene>
    <name evidence="1" type="ORF">CAMP_LOCUS15056</name>
</gene>
<keyword evidence="2" id="KW-1185">Reference proteome</keyword>
<evidence type="ECO:0000313" key="2">
    <source>
        <dbReference type="Proteomes" id="UP001152747"/>
    </source>
</evidence>
<dbReference type="EMBL" id="CANHGI010000005">
    <property type="protein sequence ID" value="CAI5452419.1"/>
    <property type="molecule type" value="Genomic_DNA"/>
</dbReference>
<protein>
    <submittedName>
        <fullName evidence="1">Uncharacterized protein</fullName>
    </submittedName>
</protein>
<dbReference type="Proteomes" id="UP001152747">
    <property type="component" value="Unassembled WGS sequence"/>
</dbReference>
<dbReference type="AlphaFoldDB" id="A0A9P1IWP5"/>
<proteinExistence type="predicted"/>
<dbReference type="OrthoDB" id="5793534at2759"/>
<comment type="caution">
    <text evidence="1">The sequence shown here is derived from an EMBL/GenBank/DDBJ whole genome shotgun (WGS) entry which is preliminary data.</text>
</comment>
<organism evidence="1 2">
    <name type="scientific">Caenorhabditis angaria</name>
    <dbReference type="NCBI Taxonomy" id="860376"/>
    <lineage>
        <taxon>Eukaryota</taxon>
        <taxon>Metazoa</taxon>
        <taxon>Ecdysozoa</taxon>
        <taxon>Nematoda</taxon>
        <taxon>Chromadorea</taxon>
        <taxon>Rhabditida</taxon>
        <taxon>Rhabditina</taxon>
        <taxon>Rhabditomorpha</taxon>
        <taxon>Rhabditoidea</taxon>
        <taxon>Rhabditidae</taxon>
        <taxon>Peloderinae</taxon>
        <taxon>Caenorhabditis</taxon>
    </lineage>
</organism>